<evidence type="ECO:0000313" key="2">
    <source>
        <dbReference type="EMBL" id="KJR80196.1"/>
    </source>
</evidence>
<dbReference type="InterPro" id="IPR002575">
    <property type="entry name" value="Aminoglycoside_PTrfase"/>
</dbReference>
<dbReference type="AlphaFoldDB" id="A0A0F2LWC3"/>
<gene>
    <name evidence="2" type="ORF">SPSK_05529</name>
</gene>
<evidence type="ECO:0000313" key="3">
    <source>
        <dbReference type="Proteomes" id="UP000033710"/>
    </source>
</evidence>
<dbReference type="InterPro" id="IPR011009">
    <property type="entry name" value="Kinase-like_dom_sf"/>
</dbReference>
<dbReference type="CDD" id="cd05120">
    <property type="entry name" value="APH_ChoK_like"/>
    <property type="match status" value="1"/>
</dbReference>
<reference evidence="2 3" key="1">
    <citation type="journal article" date="2014" name="BMC Genomics">
        <title>Comparative genomics of the major fungal agents of human and animal Sporotrichosis: Sporothrix schenckii and Sporothrix brasiliensis.</title>
        <authorList>
            <person name="Teixeira M.M."/>
            <person name="de Almeida L.G."/>
            <person name="Kubitschek-Barreira P."/>
            <person name="Alves F.L."/>
            <person name="Kioshima E.S."/>
            <person name="Abadio A.K."/>
            <person name="Fernandes L."/>
            <person name="Derengowski L.S."/>
            <person name="Ferreira K.S."/>
            <person name="Souza R.C."/>
            <person name="Ruiz J.C."/>
            <person name="de Andrade N.C."/>
            <person name="Paes H.C."/>
            <person name="Nicola A.M."/>
            <person name="Albuquerque P."/>
            <person name="Gerber A.L."/>
            <person name="Martins V.P."/>
            <person name="Peconick L.D."/>
            <person name="Neto A.V."/>
            <person name="Chaucanez C.B."/>
            <person name="Silva P.A."/>
            <person name="Cunha O.L."/>
            <person name="de Oliveira F.F."/>
            <person name="dos Santos T.C."/>
            <person name="Barros A.L."/>
            <person name="Soares M.A."/>
            <person name="de Oliveira L.M."/>
            <person name="Marini M.M."/>
            <person name="Villalobos-Duno H."/>
            <person name="Cunha M.M."/>
            <person name="de Hoog S."/>
            <person name="da Silveira J.F."/>
            <person name="Henrissat B."/>
            <person name="Nino-Vega G.A."/>
            <person name="Cisalpino P.S."/>
            <person name="Mora-Montes H.M."/>
            <person name="Almeida S.R."/>
            <person name="Stajich J.E."/>
            <person name="Lopes-Bezerra L.M."/>
            <person name="Vasconcelos A.T."/>
            <person name="Felipe M.S."/>
        </authorList>
    </citation>
    <scope>NUCLEOTIDE SEQUENCE [LARGE SCALE GENOMIC DNA]</scope>
    <source>
        <strain evidence="2 3">1099-18</strain>
    </source>
</reference>
<dbReference type="Proteomes" id="UP000033710">
    <property type="component" value="Unassembled WGS sequence"/>
</dbReference>
<proteinExistence type="predicted"/>
<dbReference type="VEuPathDB" id="FungiDB:SPSK_05529"/>
<sequence>MPIPDMTRVITNEEVDQATKLAPPFSMPCLLPDGKTVLKSGDTVREAEANTMKFVSKHTSIPVPEVHNVYRDANSGHVCIVMEYVEGDRLDNVWEGLTAEDKDAILFQLRGYLTQLRQLKGAFIGTVDGSGCNDQFFSMDDVEHGPYANEAAFNEALAKVWSAKDEDDPFTRLLCRVQHAVMHDHEIVLTHNDLDPRNILVRGATVVAILDWEFSGFFPEYWEYCKALWRPGWDKAWIKEGFVDRVLDPYLKEVAVMLNTSSAW</sequence>
<protein>
    <recommendedName>
        <fullName evidence="1">Aminoglycoside phosphotransferase domain-containing protein</fullName>
    </recommendedName>
</protein>
<accession>A0A0F2LWC3</accession>
<feature type="domain" description="Aminoglycoside phosphotransferase" evidence="1">
    <location>
        <begin position="46"/>
        <end position="238"/>
    </location>
</feature>
<dbReference type="PANTHER" id="PTHR21310:SF58">
    <property type="entry name" value="AMINOGLYCOSIDE PHOSPHOTRANSFERASE DOMAIN-CONTAINING PROTEIN"/>
    <property type="match status" value="1"/>
</dbReference>
<dbReference type="Gene3D" id="3.90.1200.10">
    <property type="match status" value="1"/>
</dbReference>
<dbReference type="Pfam" id="PF01636">
    <property type="entry name" value="APH"/>
    <property type="match status" value="1"/>
</dbReference>
<evidence type="ECO:0000259" key="1">
    <source>
        <dbReference type="Pfam" id="PF01636"/>
    </source>
</evidence>
<dbReference type="PANTHER" id="PTHR21310">
    <property type="entry name" value="AMINOGLYCOSIDE PHOSPHOTRANSFERASE-RELATED-RELATED"/>
    <property type="match status" value="1"/>
</dbReference>
<dbReference type="OrthoDB" id="2906425at2759"/>
<comment type="caution">
    <text evidence="2">The sequence shown here is derived from an EMBL/GenBank/DDBJ whole genome shotgun (WGS) entry which is preliminary data.</text>
</comment>
<organism evidence="2 3">
    <name type="scientific">Sporothrix schenckii 1099-18</name>
    <dbReference type="NCBI Taxonomy" id="1397361"/>
    <lineage>
        <taxon>Eukaryota</taxon>
        <taxon>Fungi</taxon>
        <taxon>Dikarya</taxon>
        <taxon>Ascomycota</taxon>
        <taxon>Pezizomycotina</taxon>
        <taxon>Sordariomycetes</taxon>
        <taxon>Sordariomycetidae</taxon>
        <taxon>Ophiostomatales</taxon>
        <taxon>Ophiostomataceae</taxon>
        <taxon>Sporothrix</taxon>
    </lineage>
</organism>
<dbReference type="KEGG" id="ssck:SPSK_05529"/>
<name>A0A0F2LWC3_SPOSC</name>
<dbReference type="SUPFAM" id="SSF56112">
    <property type="entry name" value="Protein kinase-like (PK-like)"/>
    <property type="match status" value="1"/>
</dbReference>
<reference evidence="2 3" key="2">
    <citation type="journal article" date="2015" name="Eukaryot. Cell">
        <title>Asexual propagation of a virulent clone complex in a human and feline outbreak of sporotrichosis.</title>
        <authorList>
            <person name="Teixeira Mde M."/>
            <person name="Rodrigues A.M."/>
            <person name="Tsui C.K."/>
            <person name="de Almeida L.G."/>
            <person name="Van Diepeningen A.D."/>
            <person name="van den Ende B.G."/>
            <person name="Fernandes G.F."/>
            <person name="Kano R."/>
            <person name="Hamelin R.C."/>
            <person name="Lopes-Bezerra L.M."/>
            <person name="Vasconcelos A.T."/>
            <person name="de Hoog S."/>
            <person name="de Camargo Z.P."/>
            <person name="Felipe M.S."/>
        </authorList>
    </citation>
    <scope>NUCLEOTIDE SEQUENCE [LARGE SCALE GENOMIC DNA]</scope>
    <source>
        <strain evidence="2 3">1099-18</strain>
    </source>
</reference>
<dbReference type="GeneID" id="27667550"/>
<dbReference type="InterPro" id="IPR051678">
    <property type="entry name" value="AGP_Transferase"/>
</dbReference>
<dbReference type="RefSeq" id="XP_016582872.1">
    <property type="nucleotide sequence ID" value="XM_016732273.1"/>
</dbReference>
<dbReference type="EMBL" id="AXCR01000012">
    <property type="protein sequence ID" value="KJR80196.1"/>
    <property type="molecule type" value="Genomic_DNA"/>
</dbReference>